<keyword evidence="4" id="KW-1185">Reference proteome</keyword>
<dbReference type="Gene3D" id="3.40.50.1820">
    <property type="entry name" value="alpha/beta hydrolase"/>
    <property type="match status" value="1"/>
</dbReference>
<accession>A0ABY7JXG1</accession>
<dbReference type="GO" id="GO:0016787">
    <property type="term" value="F:hydrolase activity"/>
    <property type="evidence" value="ECO:0007669"/>
    <property type="project" value="UniProtKB-KW"/>
</dbReference>
<evidence type="ECO:0000313" key="3">
    <source>
        <dbReference type="EMBL" id="WAX55859.1"/>
    </source>
</evidence>
<sequence length="364" mass="39434">MRHVRILAQRQPVDEALFEEFAADEARALGTTVEVRWGSVPDGVLDAARAAREDGVPLIVVTAPDTAHLAALPREVVPWTLRVDLTLCEPDASPGLLAHIQGRGIDGVRWALRTICHRARRPIERVRYGPGPDQFGDLWLPDRPSAAGIVVLLHGGFWRSRWQLDLMDALAADVAERGMAGWNVEYRPPDRHGWDATLTDVRAALDHVRELSARFGVDADRVALVGHSAGGQLAVQVAADGGAVRPTLVVQLAGLVDLLETHRRDLGNGAVPAALGGTPEQLPQRYAAASPIERVPIGVPQLVVIGRSDSPDLREMSRRYVRAAAAGGDEVELIEDDGDHFTVIDPGSRIWQRTVEAATAVLDR</sequence>
<dbReference type="InterPro" id="IPR050300">
    <property type="entry name" value="GDXG_lipolytic_enzyme"/>
</dbReference>
<protein>
    <submittedName>
        <fullName evidence="3">Alpha/beta hydrolase</fullName>
    </submittedName>
</protein>
<dbReference type="InterPro" id="IPR029058">
    <property type="entry name" value="AB_hydrolase_fold"/>
</dbReference>
<dbReference type="RefSeq" id="WP_269442383.1">
    <property type="nucleotide sequence ID" value="NZ_CP097463.1"/>
</dbReference>
<keyword evidence="1 3" id="KW-0378">Hydrolase</keyword>
<dbReference type="PANTHER" id="PTHR48081">
    <property type="entry name" value="AB HYDROLASE SUPERFAMILY PROTEIN C4A8.06C"/>
    <property type="match status" value="1"/>
</dbReference>
<dbReference type="SUPFAM" id="SSF53474">
    <property type="entry name" value="alpha/beta-Hydrolases"/>
    <property type="match status" value="1"/>
</dbReference>
<evidence type="ECO:0000313" key="4">
    <source>
        <dbReference type="Proteomes" id="UP001164693"/>
    </source>
</evidence>
<dbReference type="EMBL" id="CP097463">
    <property type="protein sequence ID" value="WAX55859.1"/>
    <property type="molecule type" value="Genomic_DNA"/>
</dbReference>
<dbReference type="InterPro" id="IPR049492">
    <property type="entry name" value="BD-FAE-like_dom"/>
</dbReference>
<evidence type="ECO:0000256" key="1">
    <source>
        <dbReference type="ARBA" id="ARBA00022801"/>
    </source>
</evidence>
<gene>
    <name evidence="3" type="ORF">M6B22_15115</name>
</gene>
<reference evidence="3" key="1">
    <citation type="submission" date="2022-05" db="EMBL/GenBank/DDBJ databases">
        <title>Jatrophihabitans sp. SB3-54 whole genome sequence.</title>
        <authorList>
            <person name="Suh M.K."/>
            <person name="Eom M.K."/>
            <person name="Kim J.S."/>
            <person name="Kim H.S."/>
            <person name="Do H.E."/>
            <person name="Shin Y.K."/>
            <person name="Lee J.-S."/>
        </authorList>
    </citation>
    <scope>NUCLEOTIDE SEQUENCE</scope>
    <source>
        <strain evidence="3">SB3-54</strain>
    </source>
</reference>
<proteinExistence type="predicted"/>
<organism evidence="3 4">
    <name type="scientific">Jatrophihabitans cynanchi</name>
    <dbReference type="NCBI Taxonomy" id="2944128"/>
    <lineage>
        <taxon>Bacteria</taxon>
        <taxon>Bacillati</taxon>
        <taxon>Actinomycetota</taxon>
        <taxon>Actinomycetes</taxon>
        <taxon>Jatrophihabitantales</taxon>
        <taxon>Jatrophihabitantaceae</taxon>
        <taxon>Jatrophihabitans</taxon>
    </lineage>
</organism>
<dbReference type="Pfam" id="PF20434">
    <property type="entry name" value="BD-FAE"/>
    <property type="match status" value="1"/>
</dbReference>
<evidence type="ECO:0000259" key="2">
    <source>
        <dbReference type="Pfam" id="PF20434"/>
    </source>
</evidence>
<name>A0ABY7JXG1_9ACTN</name>
<feature type="domain" description="BD-FAE-like" evidence="2">
    <location>
        <begin position="137"/>
        <end position="309"/>
    </location>
</feature>
<dbReference type="Proteomes" id="UP001164693">
    <property type="component" value="Chromosome"/>
</dbReference>